<dbReference type="GO" id="GO:0000155">
    <property type="term" value="F:phosphorelay sensor kinase activity"/>
    <property type="evidence" value="ECO:0007669"/>
    <property type="project" value="InterPro"/>
</dbReference>
<comment type="catalytic activity">
    <reaction evidence="1">
        <text>ATP + protein L-histidine = ADP + protein N-phospho-L-histidine.</text>
        <dbReference type="EC" id="2.7.13.3"/>
    </reaction>
</comment>
<evidence type="ECO:0000256" key="1">
    <source>
        <dbReference type="ARBA" id="ARBA00000085"/>
    </source>
</evidence>
<dbReference type="Proteomes" id="UP000515679">
    <property type="component" value="Chromosome"/>
</dbReference>
<evidence type="ECO:0000256" key="3">
    <source>
        <dbReference type="ARBA" id="ARBA00012438"/>
    </source>
</evidence>
<sequence>MDKRKRIMGLVMIAILILTVLMFAWIEFESRDGVRASEGVIDLSEWDFKGDGTVRLDGEWEFYRNRLLKPEDFASGALAPDKLAGDGQFVSVPGNWNGYLHGDGSKGGIGYGTYRLKIKLPDSSKGLYGIKTSNIRMANRIYLNGQEVGSSGSPAAIRSEGVQNNIPYAGYASIEGDSAELIVQVANYSYSTGGIIYSISFGDQASVTNSKLFSVIKDAASVTGLLLPAVFGMLLYGLRKQEKGLLFLALFCLVCLVYMLTQGEKLIALLLPGIPYWVVLKIQPISSSLVYYFLLRSVALTSPGEAHKYAIPVATWLTLTWIGVIVCGSSLFISQWEILILFNGMTVVGYSMYLMLKGRQRNSPIDFYWLLSAQSVLIMIVLYVLYLSGVWAGLHLVAYEMVIFFIAQAALFAKRVTHSAREVEKLSERLLTLDGLKNEFMANTSHELRTPLHGMINIAQSMLEGATGSLNNEKQAQHLSMIVTTGKQLSVIINEILEFAELRSGGLKLVKRAVHLQPVVHAVVEVIEHTLADRQVRIVQRLSGNLPLLDADEDRLRQILYNLLGNAIKATSAGEISVSAYAEDGYVTVEVTDTGIGMPAEQLTAILHPRQGRASSRKFQGSGLGLKITKQLVELGGGTIWAESAEGQGTTFFFTVPCLEEESQLSVQQGMAEVAAAAVPNWDMQGEVVPSADRGETEFRVLIVDDDPVNLQVLVHLLSMERCEVIAVGSAGEALQEIMAPGMKYDLVITDWMMPGMSGIELCRAIRGRFMLSELPVLLLTAKSNPEDIRIGFEAGVNDYISKPVDAGELRARVRTLLELRGSVKLAVQSEMAFLQAQIKPHFLYNALNTIIAVCPVDPYKAMELLVELSQFLRSSFDFHNRDKLTTIGKELELVKSYLAVEKARFEERLNVRLEVECDLQVRIPPLTIQPIIENAVNHGVMKKEAGGTVKLGITEENGNIMVRVEDDGVGFTEKRLAEVQSDKGTGRVGLSNIHRRLVNLYGSGLVISNGQERGAIVSFRFPRDSVARSAEDERDGGETTDESDTDR</sequence>
<evidence type="ECO:0000313" key="15">
    <source>
        <dbReference type="EMBL" id="QMV45028.1"/>
    </source>
</evidence>
<keyword evidence="8" id="KW-0067">ATP-binding</keyword>
<dbReference type="SMART" id="SM00387">
    <property type="entry name" value="HATPase_c"/>
    <property type="match status" value="2"/>
</dbReference>
<dbReference type="Gene3D" id="3.40.50.2300">
    <property type="match status" value="1"/>
</dbReference>
<dbReference type="PANTHER" id="PTHR43047">
    <property type="entry name" value="TWO-COMPONENT HISTIDINE PROTEIN KINASE"/>
    <property type="match status" value="1"/>
</dbReference>
<feature type="domain" description="Histidine kinase" evidence="13">
    <location>
        <begin position="443"/>
        <end position="660"/>
    </location>
</feature>
<keyword evidence="6" id="KW-0547">Nucleotide-binding</keyword>
<accession>A0A7G5C744</accession>
<evidence type="ECO:0000256" key="7">
    <source>
        <dbReference type="ARBA" id="ARBA00022777"/>
    </source>
</evidence>
<dbReference type="InterPro" id="IPR008979">
    <property type="entry name" value="Galactose-bd-like_sf"/>
</dbReference>
<reference evidence="15 16" key="1">
    <citation type="submission" date="2019-07" db="EMBL/GenBank/DDBJ databases">
        <authorList>
            <person name="Kim J.K."/>
            <person name="Cheong H.-M."/>
            <person name="Choi Y."/>
            <person name="Hwang K.J."/>
            <person name="Lee S."/>
            <person name="Choi C."/>
        </authorList>
    </citation>
    <scope>NUCLEOTIDE SEQUENCE [LARGE SCALE GENOMIC DNA]</scope>
    <source>
        <strain evidence="15 16">KS 22</strain>
    </source>
</reference>
<protein>
    <recommendedName>
        <fullName evidence="3">histidine kinase</fullName>
        <ecNumber evidence="3">2.7.13.3</ecNumber>
    </recommendedName>
</protein>
<evidence type="ECO:0000313" key="16">
    <source>
        <dbReference type="Proteomes" id="UP000515679"/>
    </source>
</evidence>
<dbReference type="InterPro" id="IPR036097">
    <property type="entry name" value="HisK_dim/P_sf"/>
</dbReference>
<dbReference type="SMART" id="SM00448">
    <property type="entry name" value="REC"/>
    <property type="match status" value="1"/>
</dbReference>
<dbReference type="InterPro" id="IPR005467">
    <property type="entry name" value="His_kinase_dom"/>
</dbReference>
<dbReference type="KEGG" id="cchl:FPL14_15580"/>
<dbReference type="EC" id="2.7.13.3" evidence="3"/>
<feature type="modified residue" description="4-aspartylphosphate" evidence="10">
    <location>
        <position position="751"/>
    </location>
</feature>
<dbReference type="SUPFAM" id="SSF47384">
    <property type="entry name" value="Homodimeric domain of signal transducing histidine kinase"/>
    <property type="match status" value="1"/>
</dbReference>
<feature type="transmembrane region" description="Helical" evidence="12">
    <location>
        <begin position="306"/>
        <end position="332"/>
    </location>
</feature>
<keyword evidence="12" id="KW-1133">Transmembrane helix</keyword>
<name>A0A7G5C744_9BACL</name>
<evidence type="ECO:0000256" key="4">
    <source>
        <dbReference type="ARBA" id="ARBA00022553"/>
    </source>
</evidence>
<evidence type="ECO:0000256" key="6">
    <source>
        <dbReference type="ARBA" id="ARBA00022741"/>
    </source>
</evidence>
<dbReference type="Gene3D" id="3.30.565.10">
    <property type="entry name" value="Histidine kinase-like ATPase, C-terminal domain"/>
    <property type="match status" value="2"/>
</dbReference>
<dbReference type="Gene3D" id="2.60.120.260">
    <property type="entry name" value="Galactose-binding domain-like"/>
    <property type="match status" value="1"/>
</dbReference>
<dbReference type="Pfam" id="PF00072">
    <property type="entry name" value="Response_reg"/>
    <property type="match status" value="1"/>
</dbReference>
<evidence type="ECO:0000256" key="12">
    <source>
        <dbReference type="SAM" id="Phobius"/>
    </source>
</evidence>
<feature type="compositionally biased region" description="Acidic residues" evidence="11">
    <location>
        <begin position="1033"/>
        <end position="1048"/>
    </location>
</feature>
<keyword evidence="12" id="KW-0812">Transmembrane</keyword>
<dbReference type="Pfam" id="PF06580">
    <property type="entry name" value="His_kinase"/>
    <property type="match status" value="1"/>
</dbReference>
<dbReference type="InterPro" id="IPR004358">
    <property type="entry name" value="Sig_transdc_His_kin-like_C"/>
</dbReference>
<dbReference type="PROSITE" id="PS50110">
    <property type="entry name" value="RESPONSE_REGULATORY"/>
    <property type="match status" value="1"/>
</dbReference>
<dbReference type="InterPro" id="IPR036890">
    <property type="entry name" value="HATPase_C_sf"/>
</dbReference>
<dbReference type="GO" id="GO:0005524">
    <property type="term" value="F:ATP binding"/>
    <property type="evidence" value="ECO:0007669"/>
    <property type="project" value="UniProtKB-KW"/>
</dbReference>
<dbReference type="InterPro" id="IPR011623">
    <property type="entry name" value="7TMR_DISM_rcpt_extracell_dom1"/>
</dbReference>
<evidence type="ECO:0000259" key="14">
    <source>
        <dbReference type="PROSITE" id="PS50110"/>
    </source>
</evidence>
<dbReference type="InterPro" id="IPR003661">
    <property type="entry name" value="HisK_dim/P_dom"/>
</dbReference>
<evidence type="ECO:0000256" key="2">
    <source>
        <dbReference type="ARBA" id="ARBA00004651"/>
    </source>
</evidence>
<dbReference type="Pfam" id="PF00512">
    <property type="entry name" value="HisKA"/>
    <property type="match status" value="1"/>
</dbReference>
<dbReference type="Pfam" id="PF02518">
    <property type="entry name" value="HATPase_c"/>
    <property type="match status" value="2"/>
</dbReference>
<dbReference type="SUPFAM" id="SSF49785">
    <property type="entry name" value="Galactose-binding domain-like"/>
    <property type="match status" value="1"/>
</dbReference>
<feature type="domain" description="Response regulatory" evidence="14">
    <location>
        <begin position="700"/>
        <end position="818"/>
    </location>
</feature>
<dbReference type="AlphaFoldDB" id="A0A7G5C744"/>
<proteinExistence type="predicted"/>
<dbReference type="FunFam" id="3.30.565.10:FF:000006">
    <property type="entry name" value="Sensor histidine kinase WalK"/>
    <property type="match status" value="1"/>
</dbReference>
<feature type="transmembrane region" description="Helical" evidence="12">
    <location>
        <begin position="7"/>
        <end position="26"/>
    </location>
</feature>
<dbReference type="SUPFAM" id="SSF55874">
    <property type="entry name" value="ATPase domain of HSP90 chaperone/DNA topoisomerase II/histidine kinase"/>
    <property type="match status" value="2"/>
</dbReference>
<evidence type="ECO:0000259" key="13">
    <source>
        <dbReference type="PROSITE" id="PS50109"/>
    </source>
</evidence>
<dbReference type="InterPro" id="IPR010559">
    <property type="entry name" value="Sig_transdc_His_kin_internal"/>
</dbReference>
<dbReference type="CDD" id="cd00082">
    <property type="entry name" value="HisKA"/>
    <property type="match status" value="1"/>
</dbReference>
<dbReference type="PROSITE" id="PS50109">
    <property type="entry name" value="HIS_KIN"/>
    <property type="match status" value="1"/>
</dbReference>
<feature type="transmembrane region" description="Helical" evidence="12">
    <location>
        <begin position="274"/>
        <end position="294"/>
    </location>
</feature>
<dbReference type="InterPro" id="IPR003594">
    <property type="entry name" value="HATPase_dom"/>
</dbReference>
<feature type="transmembrane region" description="Helical" evidence="12">
    <location>
        <begin position="338"/>
        <end position="356"/>
    </location>
</feature>
<keyword evidence="16" id="KW-1185">Reference proteome</keyword>
<dbReference type="Pfam" id="PF07695">
    <property type="entry name" value="7TMR-DISM_7TM"/>
    <property type="match status" value="1"/>
</dbReference>
<keyword evidence="5" id="KW-0808">Transferase</keyword>
<evidence type="ECO:0000256" key="10">
    <source>
        <dbReference type="PROSITE-ProRule" id="PRU00169"/>
    </source>
</evidence>
<evidence type="ECO:0000256" key="11">
    <source>
        <dbReference type="SAM" id="MobiDB-lite"/>
    </source>
</evidence>
<keyword evidence="4 10" id="KW-0597">Phosphoprotein</keyword>
<comment type="subcellular location">
    <subcellularLocation>
        <location evidence="2">Cell membrane</location>
        <topology evidence="2">Multi-pass membrane protein</topology>
    </subcellularLocation>
</comment>
<keyword evidence="9" id="KW-0902">Two-component regulatory system</keyword>
<dbReference type="InterPro" id="IPR011006">
    <property type="entry name" value="CheY-like_superfamily"/>
</dbReference>
<evidence type="ECO:0000256" key="5">
    <source>
        <dbReference type="ARBA" id="ARBA00022679"/>
    </source>
</evidence>
<feature type="region of interest" description="Disordered" evidence="11">
    <location>
        <begin position="1027"/>
        <end position="1048"/>
    </location>
</feature>
<feature type="transmembrane region" description="Helical" evidence="12">
    <location>
        <begin position="245"/>
        <end position="262"/>
    </location>
</feature>
<feature type="transmembrane region" description="Helical" evidence="12">
    <location>
        <begin position="219"/>
        <end position="238"/>
    </location>
</feature>
<organism evidence="15 16">
    <name type="scientific">Cohnella cholangitidis</name>
    <dbReference type="NCBI Taxonomy" id="2598458"/>
    <lineage>
        <taxon>Bacteria</taxon>
        <taxon>Bacillati</taxon>
        <taxon>Bacillota</taxon>
        <taxon>Bacilli</taxon>
        <taxon>Bacillales</taxon>
        <taxon>Paenibacillaceae</taxon>
        <taxon>Cohnella</taxon>
    </lineage>
</organism>
<dbReference type="CDD" id="cd16922">
    <property type="entry name" value="HATPase_EvgS-ArcB-TorS-like"/>
    <property type="match status" value="1"/>
</dbReference>
<keyword evidence="7" id="KW-0418">Kinase</keyword>
<gene>
    <name evidence="15" type="ORF">FPL14_15580</name>
</gene>
<dbReference type="SUPFAM" id="SSF52172">
    <property type="entry name" value="CheY-like"/>
    <property type="match status" value="1"/>
</dbReference>
<dbReference type="Gene3D" id="1.10.287.130">
    <property type="match status" value="1"/>
</dbReference>
<dbReference type="EMBL" id="CP041969">
    <property type="protein sequence ID" value="QMV45028.1"/>
    <property type="molecule type" value="Genomic_DNA"/>
</dbReference>
<dbReference type="SMART" id="SM00388">
    <property type="entry name" value="HisKA"/>
    <property type="match status" value="1"/>
</dbReference>
<dbReference type="PRINTS" id="PR00344">
    <property type="entry name" value="BCTRLSENSOR"/>
</dbReference>
<keyword evidence="12" id="KW-0472">Membrane</keyword>
<dbReference type="InterPro" id="IPR001789">
    <property type="entry name" value="Sig_transdc_resp-reg_receiver"/>
</dbReference>
<dbReference type="GO" id="GO:0005886">
    <property type="term" value="C:plasma membrane"/>
    <property type="evidence" value="ECO:0007669"/>
    <property type="project" value="UniProtKB-SubCell"/>
</dbReference>
<evidence type="ECO:0000256" key="9">
    <source>
        <dbReference type="ARBA" id="ARBA00023012"/>
    </source>
</evidence>
<evidence type="ECO:0000256" key="8">
    <source>
        <dbReference type="ARBA" id="ARBA00022840"/>
    </source>
</evidence>